<dbReference type="CDD" id="cd02440">
    <property type="entry name" value="AdoMet_MTases"/>
    <property type="match status" value="1"/>
</dbReference>
<reference evidence="1" key="1">
    <citation type="journal article" date="2021" name="Genome Biol. Evol.">
        <title>Continental-Scale Gene Flow Prevents Allopatric Divergence of Pelagic Freshwater Bacteria.</title>
        <authorList>
            <person name="Hoetzinger M."/>
            <person name="Pitt A."/>
            <person name="Huemer A."/>
            <person name="Hahn M.W."/>
        </authorList>
    </citation>
    <scope>NUCLEOTIDE SEQUENCE</scope>
    <source>
        <strain evidence="1">AP-YLGG-20-G6</strain>
    </source>
</reference>
<protein>
    <submittedName>
        <fullName evidence="1">Class I SAM-dependent methyltransferase</fullName>
    </submittedName>
</protein>
<keyword evidence="1" id="KW-0808">Transferase</keyword>
<accession>A0AAE3CI66</accession>
<dbReference type="GO" id="GO:0032259">
    <property type="term" value="P:methylation"/>
    <property type="evidence" value="ECO:0007669"/>
    <property type="project" value="UniProtKB-KW"/>
</dbReference>
<name>A0AAE3CI66_9BURK</name>
<dbReference type="SUPFAM" id="SSF53335">
    <property type="entry name" value="S-adenosyl-L-methionine-dependent methyltransferases"/>
    <property type="match status" value="1"/>
</dbReference>
<dbReference type="Proteomes" id="UP000762271">
    <property type="component" value="Unassembled WGS sequence"/>
</dbReference>
<dbReference type="PANTHER" id="PTHR43861">
    <property type="entry name" value="TRANS-ACONITATE 2-METHYLTRANSFERASE-RELATED"/>
    <property type="match status" value="1"/>
</dbReference>
<dbReference type="EMBL" id="JAANGI010000001">
    <property type="protein sequence ID" value="MBT8591838.1"/>
    <property type="molecule type" value="Genomic_DNA"/>
</dbReference>
<gene>
    <name evidence="1" type="ORF">G6693_07865</name>
</gene>
<dbReference type="AlphaFoldDB" id="A0AAE3CI66"/>
<dbReference type="Pfam" id="PF13489">
    <property type="entry name" value="Methyltransf_23"/>
    <property type="match status" value="1"/>
</dbReference>
<keyword evidence="1" id="KW-0489">Methyltransferase</keyword>
<evidence type="ECO:0000313" key="1">
    <source>
        <dbReference type="EMBL" id="MBT8591838.1"/>
    </source>
</evidence>
<dbReference type="GO" id="GO:0008168">
    <property type="term" value="F:methyltransferase activity"/>
    <property type="evidence" value="ECO:0007669"/>
    <property type="project" value="UniProtKB-KW"/>
</dbReference>
<dbReference type="InterPro" id="IPR029063">
    <property type="entry name" value="SAM-dependent_MTases_sf"/>
</dbReference>
<proteinExistence type="predicted"/>
<organism evidence="1 2">
    <name type="scientific">Polynucleobacter paneuropaeus</name>
    <dbReference type="NCBI Taxonomy" id="2527775"/>
    <lineage>
        <taxon>Bacteria</taxon>
        <taxon>Pseudomonadati</taxon>
        <taxon>Pseudomonadota</taxon>
        <taxon>Betaproteobacteria</taxon>
        <taxon>Burkholderiales</taxon>
        <taxon>Burkholderiaceae</taxon>
        <taxon>Polynucleobacter</taxon>
    </lineage>
</organism>
<dbReference type="Gene3D" id="3.40.50.150">
    <property type="entry name" value="Vaccinia Virus protein VP39"/>
    <property type="match status" value="1"/>
</dbReference>
<comment type="caution">
    <text evidence="1">The sequence shown here is derived from an EMBL/GenBank/DDBJ whole genome shotgun (WGS) entry which is preliminary data.</text>
</comment>
<evidence type="ECO:0000313" key="2">
    <source>
        <dbReference type="Proteomes" id="UP000762271"/>
    </source>
</evidence>
<sequence>MRRVNLYEVGVDQDNLFIQLARYMFVLRQLKKSDRVLEIGCGTGYGARLLSDRCQQVIATDAAGELQEIWSQYKKENLIFSPHLPNDQFDVVVSFEVVEHIAEVELDSFFQNIKSRLREGGVVYMSTPRALPFEERSKNRQIEHVKEYSASEFRALLEKQFKNVFLFAQNDGVISTQNPDMAWNLVAICVN</sequence>